<organism evidence="1 2">
    <name type="scientific">Prorocentrum cordatum</name>
    <dbReference type="NCBI Taxonomy" id="2364126"/>
    <lineage>
        <taxon>Eukaryota</taxon>
        <taxon>Sar</taxon>
        <taxon>Alveolata</taxon>
        <taxon>Dinophyceae</taxon>
        <taxon>Prorocentrales</taxon>
        <taxon>Prorocentraceae</taxon>
        <taxon>Prorocentrum</taxon>
    </lineage>
</organism>
<comment type="caution">
    <text evidence="1">The sequence shown here is derived from an EMBL/GenBank/DDBJ whole genome shotgun (WGS) entry which is preliminary data.</text>
</comment>
<reference evidence="1" key="1">
    <citation type="submission" date="2023-10" db="EMBL/GenBank/DDBJ databases">
        <authorList>
            <person name="Chen Y."/>
            <person name="Shah S."/>
            <person name="Dougan E. K."/>
            <person name="Thang M."/>
            <person name="Chan C."/>
        </authorList>
    </citation>
    <scope>NUCLEOTIDE SEQUENCE [LARGE SCALE GENOMIC DNA]</scope>
</reference>
<evidence type="ECO:0000313" key="1">
    <source>
        <dbReference type="EMBL" id="CAK0804866.1"/>
    </source>
</evidence>
<name>A0ABN9QGK5_9DINO</name>
<evidence type="ECO:0000313" key="2">
    <source>
        <dbReference type="Proteomes" id="UP001189429"/>
    </source>
</evidence>
<accession>A0ABN9QGK5</accession>
<protein>
    <submittedName>
        <fullName evidence="1">Uncharacterized protein</fullName>
    </submittedName>
</protein>
<sequence>MSHRSFMELLSDTRGRRSTGISIPRWMSRIRLATGPAFGCPSADGSTGFGTTRNTKHAMTTVYRTVIPSFNGPRTTSSQTSRCCDNMNPAMAAIPTSAPG</sequence>
<proteinExistence type="predicted"/>
<gene>
    <name evidence="1" type="ORF">PCOR1329_LOCUS11545</name>
</gene>
<dbReference type="Proteomes" id="UP001189429">
    <property type="component" value="Unassembled WGS sequence"/>
</dbReference>
<dbReference type="EMBL" id="CAUYUJ010003335">
    <property type="protein sequence ID" value="CAK0804866.1"/>
    <property type="molecule type" value="Genomic_DNA"/>
</dbReference>
<keyword evidence="2" id="KW-1185">Reference proteome</keyword>